<sequence length="89" mass="10375">MANSRKIKAQIRAKVEHPFRYIKNIFGYIQVRYRSLKKNTQRLCIPSGFTNLLIGKNISLRRGSASKIRKMRILDKEIAENLRKNLMGA</sequence>
<dbReference type="Proteomes" id="UP001139028">
    <property type="component" value="Unassembled WGS sequence"/>
</dbReference>
<dbReference type="Pfam" id="PF01609">
    <property type="entry name" value="DDE_Tnp_1"/>
    <property type="match status" value="1"/>
</dbReference>
<dbReference type="AlphaFoldDB" id="A0A9X2EP09"/>
<dbReference type="GO" id="GO:0004803">
    <property type="term" value="F:transposase activity"/>
    <property type="evidence" value="ECO:0007669"/>
    <property type="project" value="InterPro"/>
</dbReference>
<reference evidence="2" key="1">
    <citation type="journal article" date="2022" name="Arch. Microbiol.">
        <title>Microbulbifer okhotskensis sp. nov., isolated from a deep bottom sediment of the Okhotsk Sea.</title>
        <authorList>
            <person name="Romanenko L."/>
            <person name="Kurilenko V."/>
            <person name="Otstavnykh N."/>
            <person name="Velansky P."/>
            <person name="Isaeva M."/>
            <person name="Mikhailov V."/>
        </authorList>
    </citation>
    <scope>NUCLEOTIDE SEQUENCE</scope>
    <source>
        <strain evidence="2">OS29</strain>
    </source>
</reference>
<feature type="domain" description="Transposase IS4-like" evidence="1">
    <location>
        <begin position="8"/>
        <end position="45"/>
    </location>
</feature>
<evidence type="ECO:0000259" key="1">
    <source>
        <dbReference type="Pfam" id="PF01609"/>
    </source>
</evidence>
<dbReference type="EMBL" id="JALBWM010000080">
    <property type="protein sequence ID" value="MCO1335764.1"/>
    <property type="molecule type" value="Genomic_DNA"/>
</dbReference>
<evidence type="ECO:0000313" key="2">
    <source>
        <dbReference type="EMBL" id="MCO1335764.1"/>
    </source>
</evidence>
<dbReference type="InterPro" id="IPR002559">
    <property type="entry name" value="Transposase_11"/>
</dbReference>
<evidence type="ECO:0000313" key="3">
    <source>
        <dbReference type="Proteomes" id="UP001139028"/>
    </source>
</evidence>
<gene>
    <name evidence="2" type="ORF">MO867_15615</name>
</gene>
<dbReference type="GO" id="GO:0006313">
    <property type="term" value="P:DNA transposition"/>
    <property type="evidence" value="ECO:0007669"/>
    <property type="project" value="InterPro"/>
</dbReference>
<dbReference type="GO" id="GO:0003677">
    <property type="term" value="F:DNA binding"/>
    <property type="evidence" value="ECO:0007669"/>
    <property type="project" value="InterPro"/>
</dbReference>
<organism evidence="2 3">
    <name type="scientific">Microbulbifer okhotskensis</name>
    <dbReference type="NCBI Taxonomy" id="2926617"/>
    <lineage>
        <taxon>Bacteria</taxon>
        <taxon>Pseudomonadati</taxon>
        <taxon>Pseudomonadota</taxon>
        <taxon>Gammaproteobacteria</taxon>
        <taxon>Cellvibrionales</taxon>
        <taxon>Microbulbiferaceae</taxon>
        <taxon>Microbulbifer</taxon>
    </lineage>
</organism>
<name>A0A9X2EP09_9GAMM</name>
<accession>A0A9X2EP09</accession>
<protein>
    <submittedName>
        <fullName evidence="2">Transposase</fullName>
    </submittedName>
</protein>
<comment type="caution">
    <text evidence="2">The sequence shown here is derived from an EMBL/GenBank/DDBJ whole genome shotgun (WGS) entry which is preliminary data.</text>
</comment>
<keyword evidence="3" id="KW-1185">Reference proteome</keyword>
<proteinExistence type="predicted"/>